<feature type="region of interest" description="Disordered" evidence="2">
    <location>
        <begin position="72"/>
        <end position="112"/>
    </location>
</feature>
<evidence type="ECO:0000256" key="1">
    <source>
        <dbReference type="ARBA" id="ARBA00038232"/>
    </source>
</evidence>
<protein>
    <recommendedName>
        <fullName evidence="3">Insertion element IS150 protein InsJ-like helix-turn-helix domain-containing protein</fullName>
    </recommendedName>
</protein>
<evidence type="ECO:0000259" key="3">
    <source>
        <dbReference type="Pfam" id="PF13518"/>
    </source>
</evidence>
<dbReference type="GO" id="GO:0043565">
    <property type="term" value="F:sequence-specific DNA binding"/>
    <property type="evidence" value="ECO:0007669"/>
    <property type="project" value="InterPro"/>
</dbReference>
<accession>A0A059LAN3</accession>
<dbReference type="PANTHER" id="PTHR33795:SF1">
    <property type="entry name" value="INSERTION ELEMENT IS150 PROTEIN INSJ"/>
    <property type="match status" value="1"/>
</dbReference>
<feature type="compositionally biased region" description="Basic residues" evidence="2">
    <location>
        <begin position="80"/>
        <end position="91"/>
    </location>
</feature>
<dbReference type="Pfam" id="PF13518">
    <property type="entry name" value="HTH_28"/>
    <property type="match status" value="1"/>
</dbReference>
<evidence type="ECO:0000313" key="5">
    <source>
        <dbReference type="Proteomes" id="UP000026739"/>
    </source>
</evidence>
<comment type="caution">
    <text evidence="4">The sequence shown here is derived from an EMBL/GenBank/DDBJ whole genome shotgun (WGS) entry which is preliminary data.</text>
</comment>
<feature type="domain" description="Insertion element IS150 protein InsJ-like helix-turn-helix" evidence="3">
    <location>
        <begin position="32"/>
        <end position="83"/>
    </location>
</feature>
<evidence type="ECO:0000256" key="2">
    <source>
        <dbReference type="SAM" id="MobiDB-lite"/>
    </source>
</evidence>
<comment type="similarity">
    <text evidence="1">Belongs to the IS150/IS1296 orfA family.</text>
</comment>
<dbReference type="eggNOG" id="COG2963">
    <property type="taxonomic scope" value="Bacteria"/>
</dbReference>
<dbReference type="InterPro" id="IPR036388">
    <property type="entry name" value="WH-like_DNA-bd_sf"/>
</dbReference>
<dbReference type="InterPro" id="IPR055247">
    <property type="entry name" value="InsJ-like_HTH"/>
</dbReference>
<evidence type="ECO:0000313" key="4">
    <source>
        <dbReference type="EMBL" id="KDD71155.1"/>
    </source>
</evidence>
<name>A0A059LAN3_9PSED</name>
<dbReference type="EMBL" id="AZQQ01000040">
    <property type="protein sequence ID" value="KDD71155.1"/>
    <property type="molecule type" value="Genomic_DNA"/>
</dbReference>
<organism evidence="4 5">
    <name type="scientific">Pseudomonas mandelii PD30</name>
    <dbReference type="NCBI Taxonomy" id="1419583"/>
    <lineage>
        <taxon>Bacteria</taxon>
        <taxon>Pseudomonadati</taxon>
        <taxon>Pseudomonadota</taxon>
        <taxon>Gammaproteobacteria</taxon>
        <taxon>Pseudomonadales</taxon>
        <taxon>Pseudomonadaceae</taxon>
        <taxon>Pseudomonas</taxon>
    </lineage>
</organism>
<reference evidence="4 5" key="1">
    <citation type="submission" date="2013-12" db="EMBL/GenBank/DDBJ databases">
        <authorList>
            <person name="Formusa P.A."/>
            <person name="Habash M."/>
            <person name="Lee H."/>
            <person name="Trevors J.T."/>
        </authorList>
    </citation>
    <scope>NUCLEOTIDE SEQUENCE [LARGE SCALE GENOMIC DNA]</scope>
    <source>
        <strain evidence="4 5">PD30</strain>
    </source>
</reference>
<sequence length="146" mass="17197">DFSSLRQWVAAYEVHGAAALEVKKVQHYSAEFRMFVLKRMREEQLSYRQVAALFDIRKFNIVGDWERRYDEGGENALSRQPKRTGFPRKMPKPTLPAQPQSPDDESRTRDELIAELNQLRMENDYLKKLDALVQKKRAAQQKKRKS</sequence>
<dbReference type="Proteomes" id="UP000026739">
    <property type="component" value="Unassembled WGS sequence"/>
</dbReference>
<feature type="non-terminal residue" evidence="4">
    <location>
        <position position="1"/>
    </location>
</feature>
<dbReference type="InterPro" id="IPR052057">
    <property type="entry name" value="IS150/IS1296_orfA-like"/>
</dbReference>
<dbReference type="InterPro" id="IPR010921">
    <property type="entry name" value="Trp_repressor/repl_initiator"/>
</dbReference>
<dbReference type="AlphaFoldDB" id="A0A059LAN3"/>
<dbReference type="SUPFAM" id="SSF48295">
    <property type="entry name" value="TrpR-like"/>
    <property type="match status" value="1"/>
</dbReference>
<dbReference type="PANTHER" id="PTHR33795">
    <property type="entry name" value="INSERTION ELEMENT IS150 PROTEIN INSJ"/>
    <property type="match status" value="1"/>
</dbReference>
<gene>
    <name evidence="4" type="ORF">V466_00175</name>
</gene>
<proteinExistence type="inferred from homology"/>
<dbReference type="Gene3D" id="1.10.10.10">
    <property type="entry name" value="Winged helix-like DNA-binding domain superfamily/Winged helix DNA-binding domain"/>
    <property type="match status" value="1"/>
</dbReference>